<dbReference type="Pfam" id="PF13505">
    <property type="entry name" value="OMP_b-brl"/>
    <property type="match status" value="1"/>
</dbReference>
<feature type="chain" id="PRO_5015436248" evidence="6">
    <location>
        <begin position="24"/>
        <end position="214"/>
    </location>
</feature>
<dbReference type="InterPro" id="IPR051692">
    <property type="entry name" value="OMP-like"/>
</dbReference>
<dbReference type="EMBL" id="PVBR01000001">
    <property type="protein sequence ID" value="PRD45924.1"/>
    <property type="molecule type" value="Genomic_DNA"/>
</dbReference>
<sequence length="214" mass="22683">MRTLKTLFLATAALLPLSVSAMAADAIVEQPPQPAAPIMAAPQNTWAGGYTGLYLGYGWGKFGTDAVGEIKDNAPKLGGYAGWNFQQDNIVYGIEGDAGYSWLKESSGGIEAKQGFDGSLRARVGYAMDPALLYVTGGVAGSQIKLDDGLDDESKFRAGWTAGVGAEAFITQNIIGRVEYRYADFGDKDYDLGGGTVSSDLKTHDIRVGVGYKF</sequence>
<feature type="domain" description="Outer membrane protein beta-barrel" evidence="7">
    <location>
        <begin position="35"/>
        <end position="214"/>
    </location>
</feature>
<dbReference type="AlphaFoldDB" id="A0A2S9IZJ8"/>
<evidence type="ECO:0000256" key="5">
    <source>
        <dbReference type="ARBA" id="ARBA00038306"/>
    </source>
</evidence>
<keyword evidence="4" id="KW-0998">Cell outer membrane</keyword>
<dbReference type="Gene3D" id="2.40.160.20">
    <property type="match status" value="1"/>
</dbReference>
<comment type="subcellular location">
    <subcellularLocation>
        <location evidence="1">Cell outer membrane</location>
    </subcellularLocation>
</comment>
<keyword evidence="2 6" id="KW-0732">Signal</keyword>
<name>A0A2S9IZJ8_9HYPH</name>
<comment type="caution">
    <text evidence="8">The sequence shown here is derived from an EMBL/GenBank/DDBJ whole genome shotgun (WGS) entry which is preliminary data.</text>
</comment>
<organism evidence="8 9">
    <name type="scientific">Phyllobacterium phragmitis</name>
    <dbReference type="NCBI Taxonomy" id="2670329"/>
    <lineage>
        <taxon>Bacteria</taxon>
        <taxon>Pseudomonadati</taxon>
        <taxon>Pseudomonadota</taxon>
        <taxon>Alphaproteobacteria</taxon>
        <taxon>Hyphomicrobiales</taxon>
        <taxon>Phyllobacteriaceae</taxon>
        <taxon>Phyllobacterium</taxon>
    </lineage>
</organism>
<evidence type="ECO:0000256" key="4">
    <source>
        <dbReference type="ARBA" id="ARBA00023237"/>
    </source>
</evidence>
<dbReference type="PANTHER" id="PTHR34001">
    <property type="entry name" value="BLL7405 PROTEIN"/>
    <property type="match status" value="1"/>
</dbReference>
<dbReference type="PANTHER" id="PTHR34001:SF3">
    <property type="entry name" value="BLL7405 PROTEIN"/>
    <property type="match status" value="1"/>
</dbReference>
<dbReference type="GO" id="GO:0009279">
    <property type="term" value="C:cell outer membrane"/>
    <property type="evidence" value="ECO:0007669"/>
    <property type="project" value="UniProtKB-SubCell"/>
</dbReference>
<dbReference type="Proteomes" id="UP000239434">
    <property type="component" value="Unassembled WGS sequence"/>
</dbReference>
<gene>
    <name evidence="8" type="ORF">C5748_01965</name>
</gene>
<evidence type="ECO:0000256" key="6">
    <source>
        <dbReference type="SAM" id="SignalP"/>
    </source>
</evidence>
<dbReference type="InterPro" id="IPR011250">
    <property type="entry name" value="OMP/PagP_B-barrel"/>
</dbReference>
<reference evidence="8 9" key="1">
    <citation type="submission" date="2018-02" db="EMBL/GenBank/DDBJ databases">
        <title>The draft genome of Phyllobacterium sp. 1N-3.</title>
        <authorList>
            <person name="Liu L."/>
            <person name="Li L."/>
            <person name="Zhang X."/>
            <person name="Wang T."/>
            <person name="Liang L."/>
        </authorList>
    </citation>
    <scope>NUCLEOTIDE SEQUENCE [LARGE SCALE GENOMIC DNA]</scope>
    <source>
        <strain evidence="8 9">1N-3</strain>
    </source>
</reference>
<accession>A0A2S9IZJ8</accession>
<feature type="signal peptide" evidence="6">
    <location>
        <begin position="1"/>
        <end position="23"/>
    </location>
</feature>
<evidence type="ECO:0000256" key="3">
    <source>
        <dbReference type="ARBA" id="ARBA00023136"/>
    </source>
</evidence>
<keyword evidence="9" id="KW-1185">Reference proteome</keyword>
<dbReference type="SUPFAM" id="SSF56925">
    <property type="entry name" value="OMPA-like"/>
    <property type="match status" value="1"/>
</dbReference>
<evidence type="ECO:0000313" key="9">
    <source>
        <dbReference type="Proteomes" id="UP000239434"/>
    </source>
</evidence>
<evidence type="ECO:0000313" key="8">
    <source>
        <dbReference type="EMBL" id="PRD45924.1"/>
    </source>
</evidence>
<proteinExistence type="inferred from homology"/>
<protein>
    <submittedName>
        <fullName evidence="8">Porin family protein</fullName>
    </submittedName>
</protein>
<evidence type="ECO:0000259" key="7">
    <source>
        <dbReference type="Pfam" id="PF13505"/>
    </source>
</evidence>
<evidence type="ECO:0000256" key="2">
    <source>
        <dbReference type="ARBA" id="ARBA00022729"/>
    </source>
</evidence>
<evidence type="ECO:0000256" key="1">
    <source>
        <dbReference type="ARBA" id="ARBA00004442"/>
    </source>
</evidence>
<dbReference type="InterPro" id="IPR027385">
    <property type="entry name" value="Beta-barrel_OMP"/>
</dbReference>
<dbReference type="RefSeq" id="WP_105740221.1">
    <property type="nucleotide sequence ID" value="NZ_PVBR01000001.1"/>
</dbReference>
<keyword evidence="3" id="KW-0472">Membrane</keyword>
<comment type="similarity">
    <text evidence="5">Belongs to the Omp25/RopB family.</text>
</comment>